<gene>
    <name evidence="2" type="ORF">GGX14DRAFT_563059</name>
</gene>
<proteinExistence type="predicted"/>
<comment type="caution">
    <text evidence="2">The sequence shown here is derived from an EMBL/GenBank/DDBJ whole genome shotgun (WGS) entry which is preliminary data.</text>
</comment>
<protein>
    <submittedName>
        <fullName evidence="2">Uncharacterized protein</fullName>
    </submittedName>
</protein>
<evidence type="ECO:0000313" key="2">
    <source>
        <dbReference type="EMBL" id="KAJ7215031.1"/>
    </source>
</evidence>
<dbReference type="AlphaFoldDB" id="A0AAD6VJQ6"/>
<name>A0AAD6VJQ6_9AGAR</name>
<evidence type="ECO:0000256" key="1">
    <source>
        <dbReference type="SAM" id="MobiDB-lite"/>
    </source>
</evidence>
<evidence type="ECO:0000313" key="3">
    <source>
        <dbReference type="Proteomes" id="UP001219525"/>
    </source>
</evidence>
<sequence length="556" mass="61073">MTCVTSRYISALSTTPSAAATLRRLAPALPPGDTPCRCPAARSLERSARFRCPPPPPPCTSLARSMPTSKAIDLQVVANKKALNISRSQQKFFGNRMDVGSVSTCRRPASHACSPVQPLGNAPYRRNRLLTPRPATAPHRRCPALPLPPGDAPHRRRRLHRTFTRAAARRCPVPARPPGNAPRRCPAPLLPPGNAPCRRRRPPSRAHVHPCHCDRLPTPRAAATACRRPAPPLPPADALRRCRRPASRVHVHLCRRDRLTTPHATAAAPHGVGFDARRRCRPVPLPPTARAHSPVPLLPPGDAPCRRDHLATPRAAAPHRRFHLAMPRAAAAALHRTRTFNHRLATPHATAGAWRHPAPLPHIVASAWRRPPPCIARTLTRVAATAWRRPTPPLAWRHSAPLPRIAASAWRPHATAAALHHARTLTHAAATAWRRPTPPPRTAGSASWPALHHLRAGFDARRRALCRAIAPPAQVRLHRCTNPARVSTPGTMPCATPLHRPRVWLCRPPRCTTPRAGFDARRRRHPHAGSRSHERQACSWCPVPHAAYRQDSDNGQ</sequence>
<dbReference type="EMBL" id="JARJCW010000018">
    <property type="protein sequence ID" value="KAJ7215031.1"/>
    <property type="molecule type" value="Genomic_DNA"/>
</dbReference>
<organism evidence="2 3">
    <name type="scientific">Mycena pura</name>
    <dbReference type="NCBI Taxonomy" id="153505"/>
    <lineage>
        <taxon>Eukaryota</taxon>
        <taxon>Fungi</taxon>
        <taxon>Dikarya</taxon>
        <taxon>Basidiomycota</taxon>
        <taxon>Agaricomycotina</taxon>
        <taxon>Agaricomycetes</taxon>
        <taxon>Agaricomycetidae</taxon>
        <taxon>Agaricales</taxon>
        <taxon>Marasmiineae</taxon>
        <taxon>Mycenaceae</taxon>
        <taxon>Mycena</taxon>
    </lineage>
</organism>
<dbReference type="Proteomes" id="UP001219525">
    <property type="component" value="Unassembled WGS sequence"/>
</dbReference>
<accession>A0AAD6VJQ6</accession>
<feature type="region of interest" description="Disordered" evidence="1">
    <location>
        <begin position="133"/>
        <end position="155"/>
    </location>
</feature>
<keyword evidence="3" id="KW-1185">Reference proteome</keyword>
<reference evidence="2" key="1">
    <citation type="submission" date="2023-03" db="EMBL/GenBank/DDBJ databases">
        <title>Massive genome expansion in bonnet fungi (Mycena s.s.) driven by repeated elements and novel gene families across ecological guilds.</title>
        <authorList>
            <consortium name="Lawrence Berkeley National Laboratory"/>
            <person name="Harder C.B."/>
            <person name="Miyauchi S."/>
            <person name="Viragh M."/>
            <person name="Kuo A."/>
            <person name="Thoen E."/>
            <person name="Andreopoulos B."/>
            <person name="Lu D."/>
            <person name="Skrede I."/>
            <person name="Drula E."/>
            <person name="Henrissat B."/>
            <person name="Morin E."/>
            <person name="Kohler A."/>
            <person name="Barry K."/>
            <person name="LaButti K."/>
            <person name="Morin E."/>
            <person name="Salamov A."/>
            <person name="Lipzen A."/>
            <person name="Mereny Z."/>
            <person name="Hegedus B."/>
            <person name="Baldrian P."/>
            <person name="Stursova M."/>
            <person name="Weitz H."/>
            <person name="Taylor A."/>
            <person name="Grigoriev I.V."/>
            <person name="Nagy L.G."/>
            <person name="Martin F."/>
            <person name="Kauserud H."/>
        </authorList>
    </citation>
    <scope>NUCLEOTIDE SEQUENCE</scope>
    <source>
        <strain evidence="2">9144</strain>
    </source>
</reference>